<evidence type="ECO:0000256" key="3">
    <source>
        <dbReference type="ARBA" id="ARBA00012517"/>
    </source>
</evidence>
<keyword evidence="25" id="KW-0378">Hydrolase</keyword>
<keyword evidence="19 23" id="KW-0472">Membrane</keyword>
<dbReference type="AlphaFoldDB" id="A0A6N2ZY50"/>
<dbReference type="InterPro" id="IPR023299">
    <property type="entry name" value="ATPase_P-typ_cyto_dom_N"/>
</dbReference>
<evidence type="ECO:0000256" key="2">
    <source>
        <dbReference type="ARBA" id="ARBA00006024"/>
    </source>
</evidence>
<evidence type="ECO:0000256" key="8">
    <source>
        <dbReference type="ARBA" id="ARBA00022692"/>
    </source>
</evidence>
<dbReference type="InterPro" id="IPR036163">
    <property type="entry name" value="HMA_dom_sf"/>
</dbReference>
<dbReference type="InterPro" id="IPR023298">
    <property type="entry name" value="ATPase_P-typ_TM_dom_sf"/>
</dbReference>
<keyword evidence="7" id="KW-0597">Phosphoprotein</keyword>
<feature type="transmembrane region" description="Helical" evidence="23">
    <location>
        <begin position="536"/>
        <end position="558"/>
    </location>
</feature>
<dbReference type="PROSITE" id="PS50846">
    <property type="entry name" value="HMA_2"/>
    <property type="match status" value="3"/>
</dbReference>
<feature type="transmembrane region" description="Helical" evidence="23">
    <location>
        <begin position="319"/>
        <end position="336"/>
    </location>
</feature>
<keyword evidence="16 23" id="KW-1133">Transmembrane helix</keyword>
<keyword evidence="5" id="KW-0813">Transport</keyword>
<comment type="subcellular location">
    <subcellularLocation>
        <location evidence="1">Cell membrane</location>
        <topology evidence="1">Multi-pass membrane protein</topology>
    </subcellularLocation>
</comment>
<protein>
    <recommendedName>
        <fullName evidence="4">Copper-exporting P-type ATPase</fullName>
        <ecNumber evidence="3">7.2.2.8</ecNumber>
    </recommendedName>
    <alternativeName>
        <fullName evidence="20">Copper-exporting P-type ATPase A</fullName>
    </alternativeName>
    <alternativeName>
        <fullName evidence="21">Cu(+)-exporting ATPase</fullName>
    </alternativeName>
</protein>
<dbReference type="NCBIfam" id="TIGR01525">
    <property type="entry name" value="ATPase-IB_hvy"/>
    <property type="match status" value="1"/>
</dbReference>
<dbReference type="EMBL" id="CACRUE010000013">
    <property type="protein sequence ID" value="VYT84645.1"/>
    <property type="molecule type" value="Genomic_DNA"/>
</dbReference>
<evidence type="ECO:0000256" key="6">
    <source>
        <dbReference type="ARBA" id="ARBA00022475"/>
    </source>
</evidence>
<comment type="catalytic activity">
    <reaction evidence="22">
        <text>Cu(+)(in) + ATP + H2O = Cu(+)(out) + ADP + phosphate + H(+)</text>
        <dbReference type="Rhea" id="RHEA:25792"/>
        <dbReference type="ChEBI" id="CHEBI:15377"/>
        <dbReference type="ChEBI" id="CHEBI:15378"/>
        <dbReference type="ChEBI" id="CHEBI:30616"/>
        <dbReference type="ChEBI" id="CHEBI:43474"/>
        <dbReference type="ChEBI" id="CHEBI:49552"/>
        <dbReference type="ChEBI" id="CHEBI:456216"/>
        <dbReference type="EC" id="7.2.2.8"/>
    </reaction>
</comment>
<dbReference type="InterPro" id="IPR006121">
    <property type="entry name" value="HMA_dom"/>
</dbReference>
<dbReference type="GO" id="GO:0055070">
    <property type="term" value="P:copper ion homeostasis"/>
    <property type="evidence" value="ECO:0007669"/>
    <property type="project" value="TreeGrafter"/>
</dbReference>
<evidence type="ECO:0000256" key="15">
    <source>
        <dbReference type="ARBA" id="ARBA00022967"/>
    </source>
</evidence>
<dbReference type="InterPro" id="IPR044492">
    <property type="entry name" value="P_typ_ATPase_HD_dom"/>
</dbReference>
<dbReference type="PANTHER" id="PTHR43520:SF8">
    <property type="entry name" value="P-TYPE CU(+) TRANSPORTER"/>
    <property type="match status" value="1"/>
</dbReference>
<dbReference type="PRINTS" id="PR00942">
    <property type="entry name" value="CUATPASEI"/>
</dbReference>
<dbReference type="Pfam" id="PF00122">
    <property type="entry name" value="E1-E2_ATPase"/>
    <property type="match status" value="1"/>
</dbReference>
<dbReference type="RefSeq" id="WP_024038357.1">
    <property type="nucleotide sequence ID" value="NZ_CACRUE010000013.1"/>
</dbReference>
<organism evidence="25">
    <name type="scientific">Intestinibacter bartlettii</name>
    <dbReference type="NCBI Taxonomy" id="261299"/>
    <lineage>
        <taxon>Bacteria</taxon>
        <taxon>Bacillati</taxon>
        <taxon>Bacillota</taxon>
        <taxon>Clostridia</taxon>
        <taxon>Peptostreptococcales</taxon>
        <taxon>Peptostreptococcaceae</taxon>
        <taxon>Intestinibacter</taxon>
    </lineage>
</organism>
<dbReference type="PANTHER" id="PTHR43520">
    <property type="entry name" value="ATP7, ISOFORM B"/>
    <property type="match status" value="1"/>
</dbReference>
<evidence type="ECO:0000256" key="7">
    <source>
        <dbReference type="ARBA" id="ARBA00022553"/>
    </source>
</evidence>
<evidence type="ECO:0000256" key="21">
    <source>
        <dbReference type="ARBA" id="ARBA00033239"/>
    </source>
</evidence>
<feature type="transmembrane region" description="Helical" evidence="23">
    <location>
        <begin position="508"/>
        <end position="530"/>
    </location>
</feature>
<evidence type="ECO:0000256" key="4">
    <source>
        <dbReference type="ARBA" id="ARBA00015102"/>
    </source>
</evidence>
<keyword evidence="11 23" id="KW-0547">Nucleotide-binding</keyword>
<dbReference type="FunFam" id="3.40.50.1000:FF:000144">
    <property type="entry name" value="copper-transporting ATPase 1 isoform X2"/>
    <property type="match status" value="1"/>
</dbReference>
<dbReference type="InterPro" id="IPR023214">
    <property type="entry name" value="HAD_sf"/>
</dbReference>
<dbReference type="CDD" id="cd02094">
    <property type="entry name" value="P-type_ATPase_Cu-like"/>
    <property type="match status" value="1"/>
</dbReference>
<proteinExistence type="inferred from homology"/>
<evidence type="ECO:0000256" key="16">
    <source>
        <dbReference type="ARBA" id="ARBA00022989"/>
    </source>
</evidence>
<dbReference type="InterPro" id="IPR018303">
    <property type="entry name" value="ATPase_P-typ_P_site"/>
</dbReference>
<dbReference type="PROSITE" id="PS00154">
    <property type="entry name" value="ATPASE_E1_E2"/>
    <property type="match status" value="1"/>
</dbReference>
<dbReference type="InterPro" id="IPR027256">
    <property type="entry name" value="P-typ_ATPase_IB"/>
</dbReference>
<dbReference type="SUPFAM" id="SSF81665">
    <property type="entry name" value="Calcium ATPase, transmembrane domain M"/>
    <property type="match status" value="1"/>
</dbReference>
<keyword evidence="10" id="KW-0677">Repeat</keyword>
<keyword evidence="6 23" id="KW-1003">Cell membrane</keyword>
<feature type="transmembrane region" description="Helical" evidence="23">
    <location>
        <begin position="851"/>
        <end position="873"/>
    </location>
</feature>
<dbReference type="NCBIfam" id="TIGR01494">
    <property type="entry name" value="ATPase_P-type"/>
    <property type="match status" value="1"/>
</dbReference>
<dbReference type="SFLD" id="SFLDG00002">
    <property type="entry name" value="C1.7:_P-type_atpase_like"/>
    <property type="match status" value="1"/>
</dbReference>
<evidence type="ECO:0000256" key="5">
    <source>
        <dbReference type="ARBA" id="ARBA00022448"/>
    </source>
</evidence>
<evidence type="ECO:0000256" key="1">
    <source>
        <dbReference type="ARBA" id="ARBA00004651"/>
    </source>
</evidence>
<dbReference type="SUPFAM" id="SSF81653">
    <property type="entry name" value="Calcium ATPase, transduction domain A"/>
    <property type="match status" value="1"/>
</dbReference>
<evidence type="ECO:0000259" key="24">
    <source>
        <dbReference type="PROSITE" id="PS50846"/>
    </source>
</evidence>
<dbReference type="InterPro" id="IPR036412">
    <property type="entry name" value="HAD-like_sf"/>
</dbReference>
<evidence type="ECO:0000256" key="11">
    <source>
        <dbReference type="ARBA" id="ARBA00022741"/>
    </source>
</evidence>
<dbReference type="FunFam" id="3.30.70.100:FF:000005">
    <property type="entry name" value="Copper-exporting P-type ATPase A"/>
    <property type="match status" value="3"/>
</dbReference>
<dbReference type="SFLD" id="SFLDS00003">
    <property type="entry name" value="Haloacid_Dehalogenase"/>
    <property type="match status" value="1"/>
</dbReference>
<dbReference type="Gene3D" id="3.40.1110.10">
    <property type="entry name" value="Calcium-transporting ATPase, cytoplasmic domain N"/>
    <property type="match status" value="1"/>
</dbReference>
<evidence type="ECO:0000256" key="9">
    <source>
        <dbReference type="ARBA" id="ARBA00022723"/>
    </source>
</evidence>
<evidence type="ECO:0000313" key="25">
    <source>
        <dbReference type="EMBL" id="VYT84645.1"/>
    </source>
</evidence>
<evidence type="ECO:0000256" key="22">
    <source>
        <dbReference type="ARBA" id="ARBA00049289"/>
    </source>
</evidence>
<keyword evidence="18" id="KW-0406">Ion transport</keyword>
<dbReference type="Gene3D" id="2.70.150.10">
    <property type="entry name" value="Calcium-transporting ATPase, cytoplasmic transduction domain A"/>
    <property type="match status" value="1"/>
</dbReference>
<evidence type="ECO:0000256" key="20">
    <source>
        <dbReference type="ARBA" id="ARBA00029719"/>
    </source>
</evidence>
<feature type="transmembrane region" description="Helical" evidence="23">
    <location>
        <begin position="280"/>
        <end position="299"/>
    </location>
</feature>
<dbReference type="SUPFAM" id="SSF56784">
    <property type="entry name" value="HAD-like"/>
    <property type="match status" value="1"/>
</dbReference>
<keyword evidence="14" id="KW-0460">Magnesium</keyword>
<dbReference type="GO" id="GO:0140581">
    <property type="term" value="F:P-type monovalent copper transporter activity"/>
    <property type="evidence" value="ECO:0007669"/>
    <property type="project" value="UniProtKB-EC"/>
</dbReference>
<dbReference type="GO" id="GO:0005507">
    <property type="term" value="F:copper ion binding"/>
    <property type="evidence" value="ECO:0007669"/>
    <property type="project" value="InterPro"/>
</dbReference>
<feature type="domain" description="HMA" evidence="24">
    <location>
        <begin position="78"/>
        <end position="144"/>
    </location>
</feature>
<evidence type="ECO:0000256" key="13">
    <source>
        <dbReference type="ARBA" id="ARBA00022840"/>
    </source>
</evidence>
<sequence>MSNIVKETYKVEGMTCASCANAAERAVRKLDGVVNQNVNLATEKLTVEFEDDKIDYDTLEKAISKAGYKLVKEEEKIEKIEMKVGGMSCAACAKAVERVTKKLDGVKESNVNIATEKAVISYDENKVSLDEINNAIIKAGYEPIMESNNKKIELTVHGMTCAACSKAVERVTKKLDGVEDSSVNIATEKAIITYDPTKVRLSQITKAIEKAGYEPITEENKETVDEDQKRKDKERNTLFRKFIVAICFAIPLFYIAMGPMVPKPFGPWPVPSIISPETNIINYALIQIVLVVPIMLVGYKFYINGFKSLFHGSPNMDTLVAIGTSSAFIYSLYTTINLIRNAGVSMEMHMSHHHQLYFESAGIIIALILLGKFLESRSKGKTSEAIKKLMGLQPKTAIIMVDDKEVEVSIDEVLEGDIVVVKPGEKIPVDGKIVFGHTSIDESMLTGESMPVEKTVGDSVTGASINKNGLIRFEATKVGKDTALAQIIKLVEDAQGTKAPIAKLADTVAGYFVPAVITIAVISALLWAIIGKENTTFVLTIFISVLVIACPCALGLATPTAIMVGTGKGAENGILIKSSVALELAHKVNTVIFDKTGTITEGKPKVTEIITYGDYDEDYILKLAASAEKGSEHPLGEAIVRYAEEKNMNLINVEKFNSVTGKGINAVIDNKKINLGNVKMMEDLNISLDIVENKYEELAKQGKTPMFISIENELAGIIAVNDVVKESSKRAVELLHNLGIKVAMVTGDNKNTADAIAKQVGIDIVLAEVLPQDKSNEVKKLQAEGNFVAMVGDGINDAPALAAADIGIAIGNGTDVAIESADIVLMKNDLMDVPTAIKLSKDTIRNIKQNLFWAFGYNTIGIPVAAGVLYIFGGPLLNPMIAAAAMSLSSVSVVSNALRLRKFKPYNA</sequence>
<evidence type="ECO:0000256" key="19">
    <source>
        <dbReference type="ARBA" id="ARBA00023136"/>
    </source>
</evidence>
<dbReference type="InterPro" id="IPR006122">
    <property type="entry name" value="HMA_Cu_ion-bd"/>
</dbReference>
<dbReference type="GO" id="GO:0016887">
    <property type="term" value="F:ATP hydrolysis activity"/>
    <property type="evidence" value="ECO:0007669"/>
    <property type="project" value="InterPro"/>
</dbReference>
<evidence type="ECO:0000256" key="23">
    <source>
        <dbReference type="RuleBase" id="RU362081"/>
    </source>
</evidence>
<comment type="similarity">
    <text evidence="2 23">Belongs to the cation transport ATPase (P-type) (TC 3.A.3) family. Type IB subfamily.</text>
</comment>
<keyword evidence="15" id="KW-1278">Translocase</keyword>
<keyword evidence="8 23" id="KW-0812">Transmembrane</keyword>
<feature type="domain" description="HMA" evidence="24">
    <location>
        <begin position="150"/>
        <end position="216"/>
    </location>
</feature>
<feature type="transmembrane region" description="Helical" evidence="23">
    <location>
        <begin position="879"/>
        <end position="898"/>
    </location>
</feature>
<evidence type="ECO:0000256" key="12">
    <source>
        <dbReference type="ARBA" id="ARBA00022796"/>
    </source>
</evidence>
<dbReference type="NCBIfam" id="TIGR00003">
    <property type="entry name" value="copper ion binding protein"/>
    <property type="match status" value="3"/>
</dbReference>
<evidence type="ECO:0000256" key="14">
    <source>
        <dbReference type="ARBA" id="ARBA00022842"/>
    </source>
</evidence>
<evidence type="ECO:0000256" key="17">
    <source>
        <dbReference type="ARBA" id="ARBA00023008"/>
    </source>
</evidence>
<dbReference type="InterPro" id="IPR001757">
    <property type="entry name" value="P_typ_ATPase"/>
</dbReference>
<dbReference type="InterPro" id="IPR008250">
    <property type="entry name" value="ATPase_P-typ_transduc_dom_A_sf"/>
</dbReference>
<dbReference type="EC" id="7.2.2.8" evidence="3"/>
<dbReference type="SUPFAM" id="SSF55008">
    <property type="entry name" value="HMA, heavy metal-associated domain"/>
    <property type="match status" value="3"/>
</dbReference>
<keyword evidence="13 23" id="KW-0067">ATP-binding</keyword>
<dbReference type="GO" id="GO:0043682">
    <property type="term" value="F:P-type divalent copper transporter activity"/>
    <property type="evidence" value="ECO:0007669"/>
    <property type="project" value="TreeGrafter"/>
</dbReference>
<gene>
    <name evidence="25" type="primary">copA_2</name>
    <name evidence="25" type="ORF">IBLFYP30_01125</name>
</gene>
<reference evidence="25" key="1">
    <citation type="submission" date="2019-11" db="EMBL/GenBank/DDBJ databases">
        <authorList>
            <person name="Feng L."/>
        </authorList>
    </citation>
    <scope>NUCLEOTIDE SEQUENCE</scope>
    <source>
        <strain evidence="25">IbartlettiiLFYP30</strain>
    </source>
</reference>
<dbReference type="FunFam" id="2.70.150.10:FF:000002">
    <property type="entry name" value="Copper-transporting ATPase 1, putative"/>
    <property type="match status" value="1"/>
</dbReference>
<keyword evidence="9 23" id="KW-0479">Metal-binding</keyword>
<keyword evidence="12" id="KW-0187">Copper transport</keyword>
<dbReference type="PRINTS" id="PR00119">
    <property type="entry name" value="CATATPASE"/>
</dbReference>
<dbReference type="CDD" id="cd00371">
    <property type="entry name" value="HMA"/>
    <property type="match status" value="3"/>
</dbReference>
<feature type="transmembrane region" description="Helical" evidence="23">
    <location>
        <begin position="356"/>
        <end position="374"/>
    </location>
</feature>
<feature type="transmembrane region" description="Helical" evidence="23">
    <location>
        <begin position="238"/>
        <end position="260"/>
    </location>
</feature>
<dbReference type="NCBIfam" id="TIGR01511">
    <property type="entry name" value="ATPase-IB1_Cu"/>
    <property type="match status" value="1"/>
</dbReference>
<feature type="domain" description="HMA" evidence="24">
    <location>
        <begin position="5"/>
        <end position="71"/>
    </location>
</feature>
<dbReference type="GO" id="GO:0005524">
    <property type="term" value="F:ATP binding"/>
    <property type="evidence" value="ECO:0007669"/>
    <property type="project" value="UniProtKB-UniRule"/>
</dbReference>
<dbReference type="Gene3D" id="3.40.50.1000">
    <property type="entry name" value="HAD superfamily/HAD-like"/>
    <property type="match status" value="1"/>
</dbReference>
<dbReference type="Pfam" id="PF00702">
    <property type="entry name" value="Hydrolase"/>
    <property type="match status" value="1"/>
</dbReference>
<name>A0A6N2ZY50_9FIRM</name>
<dbReference type="SFLD" id="SFLDF00027">
    <property type="entry name" value="p-type_atpase"/>
    <property type="match status" value="1"/>
</dbReference>
<dbReference type="Pfam" id="PF00403">
    <property type="entry name" value="HMA"/>
    <property type="match status" value="3"/>
</dbReference>
<dbReference type="PRINTS" id="PR00943">
    <property type="entry name" value="CUATPASE"/>
</dbReference>
<evidence type="ECO:0000256" key="10">
    <source>
        <dbReference type="ARBA" id="ARBA00022737"/>
    </source>
</evidence>
<dbReference type="Gene3D" id="3.30.70.100">
    <property type="match status" value="3"/>
</dbReference>
<dbReference type="GO" id="GO:0005886">
    <property type="term" value="C:plasma membrane"/>
    <property type="evidence" value="ECO:0007669"/>
    <property type="project" value="UniProtKB-SubCell"/>
</dbReference>
<accession>A0A6N2ZY50</accession>
<dbReference type="InterPro" id="IPR059000">
    <property type="entry name" value="ATPase_P-type_domA"/>
</dbReference>
<keyword evidence="17" id="KW-0186">Copper</keyword>
<evidence type="ECO:0000256" key="18">
    <source>
        <dbReference type="ARBA" id="ARBA00023065"/>
    </source>
</evidence>